<comment type="caution">
    <text evidence="6">The sequence shown here is derived from an EMBL/GenBank/DDBJ whole genome shotgun (WGS) entry which is preliminary data.</text>
</comment>
<dbReference type="EMBL" id="PVLQ01000027">
    <property type="protein sequence ID" value="PRD65539.1"/>
    <property type="molecule type" value="Genomic_DNA"/>
</dbReference>
<dbReference type="OrthoDB" id="9786526at2"/>
<dbReference type="PANTHER" id="PTHR30537">
    <property type="entry name" value="HTH-TYPE TRANSCRIPTIONAL REGULATOR"/>
    <property type="match status" value="1"/>
</dbReference>
<dbReference type="AlphaFoldDB" id="A0A2S9K503"/>
<dbReference type="InterPro" id="IPR058163">
    <property type="entry name" value="LysR-type_TF_proteobact-type"/>
</dbReference>
<keyword evidence="2" id="KW-0805">Transcription regulation</keyword>
<gene>
    <name evidence="6" type="ORF">C6P64_08140</name>
</gene>
<dbReference type="GO" id="GO:0003700">
    <property type="term" value="F:DNA-binding transcription factor activity"/>
    <property type="evidence" value="ECO:0007669"/>
    <property type="project" value="InterPro"/>
</dbReference>
<dbReference type="GO" id="GO:0043565">
    <property type="term" value="F:sequence-specific DNA binding"/>
    <property type="evidence" value="ECO:0007669"/>
    <property type="project" value="TreeGrafter"/>
</dbReference>
<dbReference type="InterPro" id="IPR036388">
    <property type="entry name" value="WH-like_DNA-bd_sf"/>
</dbReference>
<evidence type="ECO:0000313" key="6">
    <source>
        <dbReference type="EMBL" id="PRD65539.1"/>
    </source>
</evidence>
<evidence type="ECO:0000313" key="7">
    <source>
        <dbReference type="Proteomes" id="UP000238589"/>
    </source>
</evidence>
<dbReference type="SUPFAM" id="SSF46785">
    <property type="entry name" value="Winged helix' DNA-binding domain"/>
    <property type="match status" value="1"/>
</dbReference>
<dbReference type="Gene3D" id="1.10.10.10">
    <property type="entry name" value="Winged helix-like DNA-binding domain superfamily/Winged helix DNA-binding domain"/>
    <property type="match status" value="1"/>
</dbReference>
<dbReference type="RefSeq" id="WP_105748064.1">
    <property type="nucleotide sequence ID" value="NZ_PVLQ01000027.1"/>
</dbReference>
<dbReference type="PROSITE" id="PS50931">
    <property type="entry name" value="HTH_LYSR"/>
    <property type="match status" value="1"/>
</dbReference>
<dbReference type="Pfam" id="PF03466">
    <property type="entry name" value="LysR_substrate"/>
    <property type="match status" value="1"/>
</dbReference>
<organism evidence="6 7">
    <name type="scientific">Malikia granosa</name>
    <dbReference type="NCBI Taxonomy" id="263067"/>
    <lineage>
        <taxon>Bacteria</taxon>
        <taxon>Pseudomonadati</taxon>
        <taxon>Pseudomonadota</taxon>
        <taxon>Betaproteobacteria</taxon>
        <taxon>Burkholderiales</taxon>
        <taxon>Comamonadaceae</taxon>
        <taxon>Malikia</taxon>
    </lineage>
</organism>
<evidence type="ECO:0000259" key="5">
    <source>
        <dbReference type="PROSITE" id="PS50931"/>
    </source>
</evidence>
<name>A0A2S9K503_9BURK</name>
<dbReference type="FunFam" id="3.40.190.290:FF:000001">
    <property type="entry name" value="Transcriptional regulator, LysR family"/>
    <property type="match status" value="1"/>
</dbReference>
<dbReference type="InterPro" id="IPR036390">
    <property type="entry name" value="WH_DNA-bd_sf"/>
</dbReference>
<feature type="domain" description="HTH lysR-type" evidence="5">
    <location>
        <begin position="1"/>
        <end position="59"/>
    </location>
</feature>
<comment type="similarity">
    <text evidence="1">Belongs to the LysR transcriptional regulatory family.</text>
</comment>
<keyword evidence="4" id="KW-0804">Transcription</keyword>
<keyword evidence="3" id="KW-0238">DNA-binding</keyword>
<dbReference type="Proteomes" id="UP000238589">
    <property type="component" value="Unassembled WGS sequence"/>
</dbReference>
<reference evidence="6 7" key="1">
    <citation type="submission" date="2018-03" db="EMBL/GenBank/DDBJ databases">
        <title>Comparative genomics illustrates the genes involved in a hyperalkaliphilic mechanisms of Serpentinomonas isolated from highly-alkaline calcium-rich serpentinized springs.</title>
        <authorList>
            <person name="Suzuki S."/>
            <person name="Ishii S."/>
            <person name="Walworth N."/>
            <person name="Bird L."/>
            <person name="Kuenen J.G."/>
            <person name="Nealson K.H."/>
        </authorList>
    </citation>
    <scope>NUCLEOTIDE SEQUENCE [LARGE SCALE GENOMIC DNA]</scope>
    <source>
        <strain evidence="6 7">P1</strain>
    </source>
</reference>
<sequence>MSGADDLSFFNLLARQPSLAAAAQQLDVTPPAVSRRLAALEHRLGVRLLNRTTRRLSLTPEGERYLEDGEQILREIDQLERTLGASRETPRGLLRINATFGFGRRHLAPAISEFARRYPDIEVILQLTDRPLDLTEHAMDIGIRFGPPPDARVLARRIADNRRLPCAAPSYLAARGLPGSPRELLEHDCIVIRENRTAFNHWQLTDGQQQLTVKVRGRLATNHGEVAVDWALAGHGIILRSEWDIAGELESGRLQGILAPWTGVSADIHAIYPQRHHLSAKVRVFIDFLADRFASMRQDRSGVTTPAHLP</sequence>
<dbReference type="CDD" id="cd08479">
    <property type="entry name" value="PBP2_CrgA_like_9"/>
    <property type="match status" value="1"/>
</dbReference>
<dbReference type="InterPro" id="IPR005119">
    <property type="entry name" value="LysR_subst-bd"/>
</dbReference>
<keyword evidence="7" id="KW-1185">Reference proteome</keyword>
<dbReference type="FunFam" id="1.10.10.10:FF:000001">
    <property type="entry name" value="LysR family transcriptional regulator"/>
    <property type="match status" value="1"/>
</dbReference>
<proteinExistence type="inferred from homology"/>
<dbReference type="InterPro" id="IPR000847">
    <property type="entry name" value="LysR_HTH_N"/>
</dbReference>
<dbReference type="Gene3D" id="3.40.190.290">
    <property type="match status" value="1"/>
</dbReference>
<dbReference type="PANTHER" id="PTHR30537:SF5">
    <property type="entry name" value="HTH-TYPE TRANSCRIPTIONAL ACTIVATOR TTDR-RELATED"/>
    <property type="match status" value="1"/>
</dbReference>
<evidence type="ECO:0000256" key="3">
    <source>
        <dbReference type="ARBA" id="ARBA00023125"/>
    </source>
</evidence>
<protein>
    <submittedName>
        <fullName evidence="6">LysR family transcriptional regulator</fullName>
    </submittedName>
</protein>
<evidence type="ECO:0000256" key="1">
    <source>
        <dbReference type="ARBA" id="ARBA00009437"/>
    </source>
</evidence>
<dbReference type="PRINTS" id="PR00039">
    <property type="entry name" value="HTHLYSR"/>
</dbReference>
<evidence type="ECO:0000256" key="2">
    <source>
        <dbReference type="ARBA" id="ARBA00023015"/>
    </source>
</evidence>
<dbReference type="Pfam" id="PF00126">
    <property type="entry name" value="HTH_1"/>
    <property type="match status" value="1"/>
</dbReference>
<accession>A0A2S9K503</accession>
<dbReference type="SUPFAM" id="SSF53850">
    <property type="entry name" value="Periplasmic binding protein-like II"/>
    <property type="match status" value="1"/>
</dbReference>
<dbReference type="GO" id="GO:0006351">
    <property type="term" value="P:DNA-templated transcription"/>
    <property type="evidence" value="ECO:0007669"/>
    <property type="project" value="TreeGrafter"/>
</dbReference>
<evidence type="ECO:0000256" key="4">
    <source>
        <dbReference type="ARBA" id="ARBA00023163"/>
    </source>
</evidence>